<evidence type="ECO:0000259" key="8">
    <source>
        <dbReference type="Pfam" id="PF00749"/>
    </source>
</evidence>
<evidence type="ECO:0000256" key="3">
    <source>
        <dbReference type="ARBA" id="ARBA00022741"/>
    </source>
</evidence>
<name>A0ABS7VUW3_9HYPH</name>
<dbReference type="Gene3D" id="3.40.50.620">
    <property type="entry name" value="HUPs"/>
    <property type="match status" value="1"/>
</dbReference>
<feature type="domain" description="Glutamyl/glutaminyl-tRNA synthetase class Ib catalytic" evidence="8">
    <location>
        <begin position="9"/>
        <end position="275"/>
    </location>
</feature>
<dbReference type="PANTHER" id="PTHR43311">
    <property type="entry name" value="GLUTAMATE--TRNA LIGASE"/>
    <property type="match status" value="1"/>
</dbReference>
<evidence type="ECO:0000256" key="5">
    <source>
        <dbReference type="ARBA" id="ARBA00022840"/>
    </source>
</evidence>
<dbReference type="InterPro" id="IPR000924">
    <property type="entry name" value="Glu/Gln-tRNA-synth"/>
</dbReference>
<dbReference type="EC" id="6.1.1.-" evidence="9"/>
<keyword evidence="3 7" id="KW-0547">Nucleotide-binding</keyword>
<dbReference type="PANTHER" id="PTHR43311:SF1">
    <property type="entry name" value="GLUTAMYL-Q TRNA(ASP) SYNTHETASE"/>
    <property type="match status" value="1"/>
</dbReference>
<dbReference type="InterPro" id="IPR014729">
    <property type="entry name" value="Rossmann-like_a/b/a_fold"/>
</dbReference>
<gene>
    <name evidence="9" type="primary">gluQRS</name>
    <name evidence="9" type="ORF">K9B37_24285</name>
</gene>
<dbReference type="InterPro" id="IPR001412">
    <property type="entry name" value="aa-tRNA-synth_I_CS"/>
</dbReference>
<keyword evidence="7" id="KW-0648">Protein biosynthesis</keyword>
<dbReference type="InterPro" id="IPR020058">
    <property type="entry name" value="Glu/Gln-tRNA-synth_Ib_cat-dom"/>
</dbReference>
<dbReference type="InterPro" id="IPR049940">
    <property type="entry name" value="GluQ/Sye"/>
</dbReference>
<keyword evidence="4" id="KW-0862">Zinc</keyword>
<reference evidence="9 10" key="1">
    <citation type="submission" date="2021-09" db="EMBL/GenBank/DDBJ databases">
        <title>The complete genome sequence of a new microorganism.</title>
        <authorList>
            <person name="Zi Z."/>
        </authorList>
    </citation>
    <scope>NUCLEOTIDE SEQUENCE [LARGE SCALE GENOMIC DNA]</scope>
    <source>
        <strain evidence="9 10">WGZ8</strain>
    </source>
</reference>
<keyword evidence="10" id="KW-1185">Reference proteome</keyword>
<comment type="caution">
    <text evidence="9">The sequence shown here is derived from an EMBL/GenBank/DDBJ whole genome shotgun (WGS) entry which is preliminary data.</text>
</comment>
<dbReference type="EMBL" id="JAIRBM010000034">
    <property type="protein sequence ID" value="MBZ6079378.1"/>
    <property type="molecule type" value="Genomic_DNA"/>
</dbReference>
<evidence type="ECO:0000256" key="2">
    <source>
        <dbReference type="ARBA" id="ARBA00022723"/>
    </source>
</evidence>
<proteinExistence type="inferred from homology"/>
<comment type="similarity">
    <text evidence="7">Belongs to the class-I aminoacyl-tRNA synthetase family.</text>
</comment>
<accession>A0ABS7VUW3</accession>
<evidence type="ECO:0000256" key="6">
    <source>
        <dbReference type="ARBA" id="ARBA00023146"/>
    </source>
</evidence>
<evidence type="ECO:0000313" key="10">
    <source>
        <dbReference type="Proteomes" id="UP000704176"/>
    </source>
</evidence>
<dbReference type="GO" id="GO:0016874">
    <property type="term" value="F:ligase activity"/>
    <property type="evidence" value="ECO:0007669"/>
    <property type="project" value="UniProtKB-KW"/>
</dbReference>
<keyword evidence="1 7" id="KW-0436">Ligase</keyword>
<dbReference type="Proteomes" id="UP000704176">
    <property type="component" value="Unassembled WGS sequence"/>
</dbReference>
<dbReference type="PROSITE" id="PS00178">
    <property type="entry name" value="AA_TRNA_LIGASE_I"/>
    <property type="match status" value="1"/>
</dbReference>
<dbReference type="SUPFAM" id="SSF52374">
    <property type="entry name" value="Nucleotidylyl transferase"/>
    <property type="match status" value="1"/>
</dbReference>
<keyword evidence="6 7" id="KW-0030">Aminoacyl-tRNA synthetase</keyword>
<keyword evidence="2" id="KW-0479">Metal-binding</keyword>
<evidence type="ECO:0000313" key="9">
    <source>
        <dbReference type="EMBL" id="MBZ6079378.1"/>
    </source>
</evidence>
<keyword evidence="5 7" id="KW-0067">ATP-binding</keyword>
<organism evidence="9 10">
    <name type="scientific">Microvirga puerhi</name>
    <dbReference type="NCBI Taxonomy" id="2876078"/>
    <lineage>
        <taxon>Bacteria</taxon>
        <taxon>Pseudomonadati</taxon>
        <taxon>Pseudomonadota</taxon>
        <taxon>Alphaproteobacteria</taxon>
        <taxon>Hyphomicrobiales</taxon>
        <taxon>Methylobacteriaceae</taxon>
        <taxon>Microvirga</taxon>
    </lineage>
</organism>
<evidence type="ECO:0000256" key="7">
    <source>
        <dbReference type="RuleBase" id="RU363037"/>
    </source>
</evidence>
<sequence length="292" mass="32966">MVPTAPIFRFAPSPNGRLHLGHAYSALLNADFARQFEGRLLLRIEDIDLGRCRPEFETAIYDDLAWLGLRWEEPVRRQSDHFDFYRAAAGRLKDKKLLYPCFCSRKAVADTVARREAETGEAWPRDPDGALLYPGTCCNLDPEEVRQRLSIGEPHALRIHMTAALALMPESLSYRRFDREGRIEPVKVDPHRWGDAVVVRKEVPTSYHLSVVADDALQRITHVVRGQDLEAATDLHVLLQTLLGLPTPLYHHHGLILDPIGDKLSKSRQSEALADVRARGVTAAEVRRSLGF</sequence>
<evidence type="ECO:0000256" key="1">
    <source>
        <dbReference type="ARBA" id="ARBA00022598"/>
    </source>
</evidence>
<evidence type="ECO:0000256" key="4">
    <source>
        <dbReference type="ARBA" id="ARBA00022833"/>
    </source>
</evidence>
<dbReference type="Pfam" id="PF00749">
    <property type="entry name" value="tRNA-synt_1c"/>
    <property type="match status" value="1"/>
</dbReference>
<protein>
    <submittedName>
        <fullName evidence="9">tRNA glutamyl-Q(34) synthetase GluQRS</fullName>
        <ecNumber evidence="9">6.1.1.-</ecNumber>
    </submittedName>
</protein>
<dbReference type="NCBIfam" id="NF004315">
    <property type="entry name" value="PRK05710.1-4"/>
    <property type="match status" value="1"/>
</dbReference>
<dbReference type="PRINTS" id="PR00987">
    <property type="entry name" value="TRNASYNTHGLU"/>
</dbReference>